<evidence type="ECO:0000256" key="3">
    <source>
        <dbReference type="ARBA" id="ARBA00022448"/>
    </source>
</evidence>
<evidence type="ECO:0000256" key="9">
    <source>
        <dbReference type="SAM" id="Phobius"/>
    </source>
</evidence>
<keyword evidence="7 9" id="KW-1133">Transmembrane helix</keyword>
<proteinExistence type="inferred from homology"/>
<dbReference type="STRING" id="1429043.X474_07655"/>
<evidence type="ECO:0000256" key="1">
    <source>
        <dbReference type="ARBA" id="ARBA00004651"/>
    </source>
</evidence>
<evidence type="ECO:0000313" key="11">
    <source>
        <dbReference type="EMBL" id="KIX14622.1"/>
    </source>
</evidence>
<comment type="caution">
    <text evidence="11">The sequence shown here is derived from an EMBL/GenBank/DDBJ whole genome shotgun (WGS) entry which is preliminary data.</text>
</comment>
<keyword evidence="6" id="KW-0283">Flagellar rotation</keyword>
<name>A0A0D2GII1_9BACT</name>
<dbReference type="InParanoid" id="A0A0D2GII1"/>
<accession>A0A0D2GII1</accession>
<gene>
    <name evidence="11" type="ORF">X474_07655</name>
</gene>
<dbReference type="PROSITE" id="PS01307">
    <property type="entry name" value="MOTA"/>
    <property type="match status" value="1"/>
</dbReference>
<comment type="subcellular location">
    <subcellularLocation>
        <location evidence="1">Cell membrane</location>
        <topology evidence="1">Multi-pass membrane protein</topology>
    </subcellularLocation>
</comment>
<dbReference type="GO" id="GO:0006935">
    <property type="term" value="P:chemotaxis"/>
    <property type="evidence" value="ECO:0007669"/>
    <property type="project" value="InterPro"/>
</dbReference>
<reference evidence="11 12" key="1">
    <citation type="submission" date="2013-11" db="EMBL/GenBank/DDBJ databases">
        <title>Metagenomic analysis of a methanogenic consortium involved in long chain n-alkane degradation.</title>
        <authorList>
            <person name="Davidova I.A."/>
            <person name="Callaghan A.V."/>
            <person name="Wawrik B."/>
            <person name="Pruitt S."/>
            <person name="Marks C."/>
            <person name="Duncan K.E."/>
            <person name="Suflita J.M."/>
        </authorList>
    </citation>
    <scope>NUCLEOTIDE SEQUENCE [LARGE SCALE GENOMIC DNA]</scope>
    <source>
        <strain evidence="11 12">SPR</strain>
    </source>
</reference>
<keyword evidence="12" id="KW-1185">Reference proteome</keyword>
<evidence type="ECO:0000256" key="6">
    <source>
        <dbReference type="ARBA" id="ARBA00022779"/>
    </source>
</evidence>
<evidence type="ECO:0000259" key="10">
    <source>
        <dbReference type="Pfam" id="PF01618"/>
    </source>
</evidence>
<feature type="transmembrane region" description="Helical" evidence="9">
    <location>
        <begin position="143"/>
        <end position="165"/>
    </location>
</feature>
<dbReference type="OrthoDB" id="4045at2"/>
<dbReference type="PATRIC" id="fig|1429043.3.peg.1625"/>
<keyword evidence="3" id="KW-0813">Transport</keyword>
<evidence type="ECO:0000256" key="7">
    <source>
        <dbReference type="ARBA" id="ARBA00022989"/>
    </source>
</evidence>
<dbReference type="GO" id="GO:0071978">
    <property type="term" value="P:bacterial-type flagellum-dependent swarming motility"/>
    <property type="evidence" value="ECO:0007669"/>
    <property type="project" value="InterPro"/>
</dbReference>
<dbReference type="Pfam" id="PF01618">
    <property type="entry name" value="MotA_ExbB"/>
    <property type="match status" value="1"/>
</dbReference>
<dbReference type="GO" id="GO:0005886">
    <property type="term" value="C:plasma membrane"/>
    <property type="evidence" value="ECO:0007669"/>
    <property type="project" value="UniProtKB-SubCell"/>
</dbReference>
<dbReference type="InterPro" id="IPR000540">
    <property type="entry name" value="Flag_MotA_CS"/>
</dbReference>
<evidence type="ECO:0000256" key="2">
    <source>
        <dbReference type="ARBA" id="ARBA00008038"/>
    </source>
</evidence>
<dbReference type="FunCoup" id="A0A0D2GII1">
    <property type="interactions" value="336"/>
</dbReference>
<evidence type="ECO:0000256" key="8">
    <source>
        <dbReference type="ARBA" id="ARBA00023136"/>
    </source>
</evidence>
<keyword evidence="4" id="KW-1003">Cell membrane</keyword>
<sequence length="276" mass="30581">MSKKKILQLCTLGVLLLAALIIAGDLTMFINPGGLLLVLGGTLAGVFLAFPTHTLAGLWNQLSEINKKRNLNQETLTKIFVHLARMQRTEGVRTLEAQAKRTGNIFLEMGVAMVVDEKPAQQIRERLEQEFDFMVSRREGQRAVLSLMGRLAPAFGLAGTMIGLIRMLHTISDPTEVAAGMSVALLTTFYGIMLANLVILPLERKLNEKNRAEAVEMSLITEGIMGLCTEENGAAMYARLNSFKFARTDEEIHFSGNWFNQIKGMVPQLRRSDNDS</sequence>
<keyword evidence="8 9" id="KW-0472">Membrane</keyword>
<dbReference type="Proteomes" id="UP000032233">
    <property type="component" value="Unassembled WGS sequence"/>
</dbReference>
<evidence type="ECO:0000256" key="5">
    <source>
        <dbReference type="ARBA" id="ARBA00022692"/>
    </source>
</evidence>
<feature type="transmembrane region" description="Helical" evidence="9">
    <location>
        <begin position="33"/>
        <end position="59"/>
    </location>
</feature>
<feature type="transmembrane region" description="Helical" evidence="9">
    <location>
        <begin position="177"/>
        <end position="202"/>
    </location>
</feature>
<comment type="similarity">
    <text evidence="2">Belongs to the MotA family.</text>
</comment>
<dbReference type="EMBL" id="AZAC01000010">
    <property type="protein sequence ID" value="KIX14622.1"/>
    <property type="molecule type" value="Genomic_DNA"/>
</dbReference>
<feature type="domain" description="MotA/TolQ/ExbB proton channel" evidence="10">
    <location>
        <begin position="104"/>
        <end position="217"/>
    </location>
</feature>
<dbReference type="InterPro" id="IPR047055">
    <property type="entry name" value="MotA-like"/>
</dbReference>
<keyword evidence="5 9" id="KW-0812">Transmembrane</keyword>
<evidence type="ECO:0000313" key="12">
    <source>
        <dbReference type="Proteomes" id="UP000032233"/>
    </source>
</evidence>
<dbReference type="InterPro" id="IPR002898">
    <property type="entry name" value="MotA_ExbB_proton_chnl"/>
</dbReference>
<dbReference type="PANTHER" id="PTHR30433">
    <property type="entry name" value="CHEMOTAXIS PROTEIN MOTA"/>
    <property type="match status" value="1"/>
</dbReference>
<dbReference type="RefSeq" id="WP_052514953.1">
    <property type="nucleotide sequence ID" value="NZ_AZAC01000010.1"/>
</dbReference>
<organism evidence="11 12">
    <name type="scientific">Dethiosulfatarculus sandiegensis</name>
    <dbReference type="NCBI Taxonomy" id="1429043"/>
    <lineage>
        <taxon>Bacteria</taxon>
        <taxon>Pseudomonadati</taxon>
        <taxon>Thermodesulfobacteriota</taxon>
        <taxon>Desulfarculia</taxon>
        <taxon>Desulfarculales</taxon>
        <taxon>Desulfarculaceae</taxon>
        <taxon>Dethiosulfatarculus</taxon>
    </lineage>
</organism>
<dbReference type="AlphaFoldDB" id="A0A0D2GII1"/>
<evidence type="ECO:0000256" key="4">
    <source>
        <dbReference type="ARBA" id="ARBA00022475"/>
    </source>
</evidence>
<protein>
    <recommendedName>
        <fullName evidence="10">MotA/TolQ/ExbB proton channel domain-containing protein</fullName>
    </recommendedName>
</protein>